<evidence type="ECO:0000313" key="3">
    <source>
        <dbReference type="EMBL" id="PIS15350.1"/>
    </source>
</evidence>
<dbReference type="PANTHER" id="PTHR10458">
    <property type="entry name" value="PEPTIDE DEFORMYLASE"/>
    <property type="match status" value="1"/>
</dbReference>
<dbReference type="AlphaFoldDB" id="A0A2H0WRR8"/>
<protein>
    <recommendedName>
        <fullName evidence="2">Peptide deformylase</fullName>
        <shortName evidence="2">PDF</shortName>
        <ecNumber evidence="2">3.5.1.88</ecNumber>
    </recommendedName>
    <alternativeName>
        <fullName evidence="2">Polypeptide deformylase</fullName>
    </alternativeName>
</protein>
<keyword evidence="2" id="KW-0408">Iron</keyword>
<comment type="similarity">
    <text evidence="1 2">Belongs to the polypeptide deformylase family.</text>
</comment>
<dbReference type="PANTHER" id="PTHR10458:SF22">
    <property type="entry name" value="PEPTIDE DEFORMYLASE"/>
    <property type="match status" value="1"/>
</dbReference>
<keyword evidence="2" id="KW-0648">Protein biosynthesis</keyword>
<dbReference type="SUPFAM" id="SSF56420">
    <property type="entry name" value="Peptide deformylase"/>
    <property type="match status" value="1"/>
</dbReference>
<dbReference type="InterPro" id="IPR036821">
    <property type="entry name" value="Peptide_deformylase_sf"/>
</dbReference>
<evidence type="ECO:0000313" key="4">
    <source>
        <dbReference type="Proteomes" id="UP000231282"/>
    </source>
</evidence>
<feature type="binding site" evidence="2">
    <location>
        <position position="161"/>
    </location>
    <ligand>
        <name>Fe cation</name>
        <dbReference type="ChEBI" id="CHEBI:24875"/>
    </ligand>
</feature>
<dbReference type="GO" id="GO:0006412">
    <property type="term" value="P:translation"/>
    <property type="evidence" value="ECO:0007669"/>
    <property type="project" value="UniProtKB-UniRule"/>
</dbReference>
<gene>
    <name evidence="2 3" type="primary">def</name>
    <name evidence="3" type="ORF">COT63_00475</name>
</gene>
<comment type="caution">
    <text evidence="3">The sequence shown here is derived from an EMBL/GenBank/DDBJ whole genome shotgun (WGS) entry which is preliminary data.</text>
</comment>
<dbReference type="Pfam" id="PF01327">
    <property type="entry name" value="Pep_deformylase"/>
    <property type="match status" value="1"/>
</dbReference>
<feature type="active site" evidence="2">
    <location>
        <position position="162"/>
    </location>
</feature>
<dbReference type="NCBIfam" id="TIGR00079">
    <property type="entry name" value="pept_deformyl"/>
    <property type="match status" value="1"/>
</dbReference>
<dbReference type="CDD" id="cd00487">
    <property type="entry name" value="Pep_deformylase"/>
    <property type="match status" value="1"/>
</dbReference>
<comment type="cofactor">
    <cofactor evidence="2">
        <name>Fe(2+)</name>
        <dbReference type="ChEBI" id="CHEBI:29033"/>
    </cofactor>
    <text evidence="2">Binds 1 Fe(2+) ion.</text>
</comment>
<organism evidence="3 4">
    <name type="scientific">Candidatus Shapirobacteria bacterium CG09_land_8_20_14_0_10_38_17</name>
    <dbReference type="NCBI Taxonomy" id="1974884"/>
    <lineage>
        <taxon>Bacteria</taxon>
        <taxon>Candidatus Shapironibacteriota</taxon>
    </lineage>
</organism>
<dbReference type="PIRSF" id="PIRSF004749">
    <property type="entry name" value="Pep_def"/>
    <property type="match status" value="1"/>
</dbReference>
<dbReference type="InterPro" id="IPR023635">
    <property type="entry name" value="Peptide_deformylase"/>
</dbReference>
<feature type="binding site" evidence="2">
    <location>
        <position position="119"/>
    </location>
    <ligand>
        <name>Fe cation</name>
        <dbReference type="ChEBI" id="CHEBI:24875"/>
    </ligand>
</feature>
<comment type="function">
    <text evidence="2">Removes the formyl group from the N-terminal Met of newly synthesized proteins. Requires at least a dipeptide for an efficient rate of reaction. N-terminal L-methionine is a prerequisite for activity but the enzyme has broad specificity at other positions.</text>
</comment>
<proteinExistence type="inferred from homology"/>
<sequence length="196" mass="22692">MTGSRGNDKGKIIYDPVTIKNMKIIIIPNPILTRKSKSIINFNLKLSNFCQNLVKTLLNAKNPPGIGLAAPQVGKNWRIFAITLPDEKPQIFINPKIIYHSKEKKYFKTENRQPFLEGCLSIPKIYGTVKRWPKIKVVWQNEKGEKQQADFNNLKAIVFQHEYDHLEGILFTQRVIEQKGQLYEEKNGIMEKLIEN</sequence>
<keyword evidence="2" id="KW-0378">Hydrolase</keyword>
<dbReference type="GO" id="GO:0042586">
    <property type="term" value="F:peptide deformylase activity"/>
    <property type="evidence" value="ECO:0007669"/>
    <property type="project" value="UniProtKB-UniRule"/>
</dbReference>
<reference evidence="4" key="1">
    <citation type="submission" date="2017-09" db="EMBL/GenBank/DDBJ databases">
        <title>Depth-based differentiation of microbial function through sediment-hosted aquifers and enrichment of novel symbionts in the deep terrestrial subsurface.</title>
        <authorList>
            <person name="Probst A.J."/>
            <person name="Ladd B."/>
            <person name="Jarett J.K."/>
            <person name="Geller-Mcgrath D.E."/>
            <person name="Sieber C.M.K."/>
            <person name="Emerson J.B."/>
            <person name="Anantharaman K."/>
            <person name="Thomas B.C."/>
            <person name="Malmstrom R."/>
            <person name="Stieglmeier M."/>
            <person name="Klingl A."/>
            <person name="Woyke T."/>
            <person name="Ryan C.M."/>
            <person name="Banfield J.F."/>
        </authorList>
    </citation>
    <scope>NUCLEOTIDE SEQUENCE [LARGE SCALE GENOMIC DNA]</scope>
</reference>
<dbReference type="GO" id="GO:0046872">
    <property type="term" value="F:metal ion binding"/>
    <property type="evidence" value="ECO:0007669"/>
    <property type="project" value="UniProtKB-KW"/>
</dbReference>
<keyword evidence="2" id="KW-0479">Metal-binding</keyword>
<evidence type="ECO:0000256" key="1">
    <source>
        <dbReference type="ARBA" id="ARBA00010759"/>
    </source>
</evidence>
<comment type="catalytic activity">
    <reaction evidence="2">
        <text>N-terminal N-formyl-L-methionyl-[peptide] + H2O = N-terminal L-methionyl-[peptide] + formate</text>
        <dbReference type="Rhea" id="RHEA:24420"/>
        <dbReference type="Rhea" id="RHEA-COMP:10639"/>
        <dbReference type="Rhea" id="RHEA-COMP:10640"/>
        <dbReference type="ChEBI" id="CHEBI:15377"/>
        <dbReference type="ChEBI" id="CHEBI:15740"/>
        <dbReference type="ChEBI" id="CHEBI:49298"/>
        <dbReference type="ChEBI" id="CHEBI:64731"/>
        <dbReference type="EC" id="3.5.1.88"/>
    </reaction>
</comment>
<evidence type="ECO:0000256" key="2">
    <source>
        <dbReference type="HAMAP-Rule" id="MF_00163"/>
    </source>
</evidence>
<feature type="binding site" evidence="2">
    <location>
        <position position="165"/>
    </location>
    <ligand>
        <name>Fe cation</name>
        <dbReference type="ChEBI" id="CHEBI:24875"/>
    </ligand>
</feature>
<dbReference type="HAMAP" id="MF_00163">
    <property type="entry name" value="Pep_deformylase"/>
    <property type="match status" value="1"/>
</dbReference>
<accession>A0A2H0WRR8</accession>
<name>A0A2H0WRR8_9BACT</name>
<dbReference type="EC" id="3.5.1.88" evidence="2"/>
<dbReference type="Gene3D" id="3.90.45.10">
    <property type="entry name" value="Peptide deformylase"/>
    <property type="match status" value="1"/>
</dbReference>
<dbReference type="EMBL" id="PEZH01000009">
    <property type="protein sequence ID" value="PIS15350.1"/>
    <property type="molecule type" value="Genomic_DNA"/>
</dbReference>
<dbReference type="PRINTS" id="PR01576">
    <property type="entry name" value="PDEFORMYLASE"/>
</dbReference>
<dbReference type="Proteomes" id="UP000231282">
    <property type="component" value="Unassembled WGS sequence"/>
</dbReference>